<evidence type="ECO:0000313" key="9">
    <source>
        <dbReference type="EMBL" id="QHT38979.1"/>
    </source>
</evidence>
<keyword evidence="7" id="KW-0378">Hydrolase</keyword>
<dbReference type="Gene3D" id="3.30.420.10">
    <property type="entry name" value="Ribonuclease H-like superfamily/Ribonuclease H"/>
    <property type="match status" value="1"/>
</dbReference>
<proteinExistence type="inferred from homology"/>
<dbReference type="AlphaFoldDB" id="A0A6C0FER0"/>
<comment type="similarity">
    <text evidence="2">Belongs to the RNase H family.</text>
</comment>
<evidence type="ECO:0000256" key="4">
    <source>
        <dbReference type="ARBA" id="ARBA00022722"/>
    </source>
</evidence>
<keyword evidence="4" id="KW-0540">Nuclease</keyword>
<dbReference type="GO" id="GO:0043137">
    <property type="term" value="P:DNA replication, removal of RNA primer"/>
    <property type="evidence" value="ECO:0007669"/>
    <property type="project" value="TreeGrafter"/>
</dbReference>
<dbReference type="GO" id="GO:0046872">
    <property type="term" value="F:metal ion binding"/>
    <property type="evidence" value="ECO:0007669"/>
    <property type="project" value="UniProtKB-KW"/>
</dbReference>
<protein>
    <recommendedName>
        <fullName evidence="3">ribonuclease H</fullName>
        <ecNumber evidence="3">3.1.26.4</ecNumber>
    </recommendedName>
</protein>
<evidence type="ECO:0000256" key="2">
    <source>
        <dbReference type="ARBA" id="ARBA00005300"/>
    </source>
</evidence>
<comment type="catalytic activity">
    <reaction evidence="1">
        <text>Endonucleolytic cleavage to 5'-phosphomonoester.</text>
        <dbReference type="EC" id="3.1.26.4"/>
    </reaction>
</comment>
<name>A0A6C0FER0_9ZZZZ</name>
<evidence type="ECO:0000256" key="1">
    <source>
        <dbReference type="ARBA" id="ARBA00000077"/>
    </source>
</evidence>
<sequence>MIVTFGKYRHESVKNIIEKDYQYSQWLITQPWFTIKHKELHHQFIHEMNSVSKKEDSIHSNVFIVYTDGACKHNGSDKAKAGIGVYFNKNNMIKIPSVSERLTSVKQTNNVAELTAILRALELCDSNNITQKILIYTDSDYSMKCIEIWYPQWKKEDKMKERKNIDILQKIDKLYEKLDVEFKHIRSHTGLTDIHSKGNEMADKLAVQSLL</sequence>
<evidence type="ECO:0000256" key="3">
    <source>
        <dbReference type="ARBA" id="ARBA00012180"/>
    </source>
</evidence>
<dbReference type="GO" id="GO:0004523">
    <property type="term" value="F:RNA-DNA hybrid ribonuclease activity"/>
    <property type="evidence" value="ECO:0007669"/>
    <property type="project" value="UniProtKB-EC"/>
</dbReference>
<dbReference type="InterPro" id="IPR036397">
    <property type="entry name" value="RNaseH_sf"/>
</dbReference>
<keyword evidence="6" id="KW-0255">Endonuclease</keyword>
<dbReference type="EMBL" id="MN738838">
    <property type="protein sequence ID" value="QHT38979.1"/>
    <property type="molecule type" value="Genomic_DNA"/>
</dbReference>
<reference evidence="9" key="1">
    <citation type="journal article" date="2020" name="Nature">
        <title>Giant virus diversity and host interactions through global metagenomics.</title>
        <authorList>
            <person name="Schulz F."/>
            <person name="Roux S."/>
            <person name="Paez-Espino D."/>
            <person name="Jungbluth S."/>
            <person name="Walsh D.A."/>
            <person name="Denef V.J."/>
            <person name="McMahon K.D."/>
            <person name="Konstantinidis K.T."/>
            <person name="Eloe-Fadrosh E.A."/>
            <person name="Kyrpides N.C."/>
            <person name="Woyke T."/>
        </authorList>
    </citation>
    <scope>NUCLEOTIDE SEQUENCE</scope>
    <source>
        <strain evidence="9">GVMAG-S-ERX556126-94</strain>
    </source>
</reference>
<dbReference type="CDD" id="cd09280">
    <property type="entry name" value="RNase_HI_eukaryote_like"/>
    <property type="match status" value="1"/>
</dbReference>
<evidence type="ECO:0000256" key="5">
    <source>
        <dbReference type="ARBA" id="ARBA00022723"/>
    </source>
</evidence>
<evidence type="ECO:0000259" key="8">
    <source>
        <dbReference type="PROSITE" id="PS50879"/>
    </source>
</evidence>
<dbReference type="EC" id="3.1.26.4" evidence="3"/>
<evidence type="ECO:0000256" key="7">
    <source>
        <dbReference type="ARBA" id="ARBA00022801"/>
    </source>
</evidence>
<dbReference type="PANTHER" id="PTHR10642:SF26">
    <property type="entry name" value="RIBONUCLEASE H1"/>
    <property type="match status" value="1"/>
</dbReference>
<dbReference type="InterPro" id="IPR050092">
    <property type="entry name" value="RNase_H"/>
</dbReference>
<dbReference type="PANTHER" id="PTHR10642">
    <property type="entry name" value="RIBONUCLEASE H1"/>
    <property type="match status" value="1"/>
</dbReference>
<evidence type="ECO:0000256" key="6">
    <source>
        <dbReference type="ARBA" id="ARBA00022759"/>
    </source>
</evidence>
<dbReference type="InterPro" id="IPR012337">
    <property type="entry name" value="RNaseH-like_sf"/>
</dbReference>
<feature type="domain" description="RNase H type-1" evidence="8">
    <location>
        <begin position="59"/>
        <end position="211"/>
    </location>
</feature>
<organism evidence="9">
    <name type="scientific">viral metagenome</name>
    <dbReference type="NCBI Taxonomy" id="1070528"/>
    <lineage>
        <taxon>unclassified sequences</taxon>
        <taxon>metagenomes</taxon>
        <taxon>organismal metagenomes</taxon>
    </lineage>
</organism>
<keyword evidence="5" id="KW-0479">Metal-binding</keyword>
<accession>A0A6C0FER0</accession>
<dbReference type="PROSITE" id="PS50879">
    <property type="entry name" value="RNASE_H_1"/>
    <property type="match status" value="1"/>
</dbReference>
<dbReference type="InterPro" id="IPR002156">
    <property type="entry name" value="RNaseH_domain"/>
</dbReference>
<dbReference type="GO" id="GO:0003676">
    <property type="term" value="F:nucleic acid binding"/>
    <property type="evidence" value="ECO:0007669"/>
    <property type="project" value="InterPro"/>
</dbReference>
<dbReference type="SUPFAM" id="SSF53098">
    <property type="entry name" value="Ribonuclease H-like"/>
    <property type="match status" value="1"/>
</dbReference>
<dbReference type="Pfam" id="PF00075">
    <property type="entry name" value="RNase_H"/>
    <property type="match status" value="1"/>
</dbReference>